<protein>
    <submittedName>
        <fullName evidence="1">Uncharacterized protein</fullName>
    </submittedName>
</protein>
<comment type="caution">
    <text evidence="1">The sequence shown here is derived from an EMBL/GenBank/DDBJ whole genome shotgun (WGS) entry which is preliminary data.</text>
</comment>
<name>A0A813KQY3_POLGL</name>
<dbReference type="EMBL" id="CAJNNW010031980">
    <property type="protein sequence ID" value="CAE8710389.1"/>
    <property type="molecule type" value="Genomic_DNA"/>
</dbReference>
<gene>
    <name evidence="1" type="ORF">PGLA2088_LOCUS35924</name>
</gene>
<dbReference type="Proteomes" id="UP000626109">
    <property type="component" value="Unassembled WGS sequence"/>
</dbReference>
<evidence type="ECO:0000313" key="1">
    <source>
        <dbReference type="EMBL" id="CAE8710389.1"/>
    </source>
</evidence>
<sequence>HGIIYALKTYPMPHLDEKEGESRRRPGYSRSCTVLGRQLLFSFAEELVGCPDVLELLLTPSRLGYGADNADSQDVVQCPLRYVPFS</sequence>
<dbReference type="AlphaFoldDB" id="A0A813KQY3"/>
<reference evidence="1" key="1">
    <citation type="submission" date="2021-02" db="EMBL/GenBank/DDBJ databases">
        <authorList>
            <person name="Dougan E. K."/>
            <person name="Rhodes N."/>
            <person name="Thang M."/>
            <person name="Chan C."/>
        </authorList>
    </citation>
    <scope>NUCLEOTIDE SEQUENCE</scope>
</reference>
<feature type="non-terminal residue" evidence="1">
    <location>
        <position position="86"/>
    </location>
</feature>
<organism evidence="1 2">
    <name type="scientific">Polarella glacialis</name>
    <name type="common">Dinoflagellate</name>
    <dbReference type="NCBI Taxonomy" id="89957"/>
    <lineage>
        <taxon>Eukaryota</taxon>
        <taxon>Sar</taxon>
        <taxon>Alveolata</taxon>
        <taxon>Dinophyceae</taxon>
        <taxon>Suessiales</taxon>
        <taxon>Suessiaceae</taxon>
        <taxon>Polarella</taxon>
    </lineage>
</organism>
<proteinExistence type="predicted"/>
<evidence type="ECO:0000313" key="2">
    <source>
        <dbReference type="Proteomes" id="UP000626109"/>
    </source>
</evidence>
<accession>A0A813KQY3</accession>